<name>A0A6L9E859_9FLAO</name>
<protein>
    <recommendedName>
        <fullName evidence="3">Abortive infection bacteriophage resistance protein</fullName>
    </recommendedName>
</protein>
<sequence length="336" mass="40014">MPETKKEIYTKSPKTFTEQVDLLESRGLNIENKHKAEKILTYISYNRLSNYWYPLLKEPKEEEQFKEGSTFETIFKLYQFDSDLRTLTFQAIEQIEIAIRTQTIYHLSHDYKTGFWYESSDSFKDYPNYVQFLTKITKNVQETKQEYILKYHRNYVQYMPPSWKAFELLTFTNLLSVLKNVKNYKQIIPIAQSIGLHHSILISWLECLVYIRNICAHHGRLWNIILTISPEWIKSPKRPWVDRWENNISTRADSKDKVLKIYAGFCIIVYCLGFVNPYNKYASSLIELFNKYPQVDLNHMGFPENWKEQPLWTKYGQSKSQKKLEAAAKKAMKDSQ</sequence>
<evidence type="ECO:0000313" key="2">
    <source>
        <dbReference type="Proteomes" id="UP000475249"/>
    </source>
</evidence>
<dbReference type="Pfam" id="PF07751">
    <property type="entry name" value="Abi_2"/>
    <property type="match status" value="1"/>
</dbReference>
<dbReference type="EMBL" id="WXYO01000001">
    <property type="protein sequence ID" value="NAS10649.1"/>
    <property type="molecule type" value="Genomic_DNA"/>
</dbReference>
<dbReference type="Proteomes" id="UP000475249">
    <property type="component" value="Unassembled WGS sequence"/>
</dbReference>
<proteinExistence type="predicted"/>
<accession>A0A6L9E859</accession>
<gene>
    <name evidence="1" type="ORF">GTQ38_01460</name>
</gene>
<reference evidence="1 2" key="1">
    <citation type="submission" date="2020-01" db="EMBL/GenBank/DDBJ databases">
        <title>Bacteria diversity of Porities sp.</title>
        <authorList>
            <person name="Wang G."/>
        </authorList>
    </citation>
    <scope>NUCLEOTIDE SEQUENCE [LARGE SCALE GENOMIC DNA]</scope>
    <source>
        <strain evidence="1 2">R33</strain>
    </source>
</reference>
<evidence type="ECO:0000313" key="1">
    <source>
        <dbReference type="EMBL" id="NAS10649.1"/>
    </source>
</evidence>
<keyword evidence="2" id="KW-1185">Reference proteome</keyword>
<dbReference type="AlphaFoldDB" id="A0A6L9E859"/>
<evidence type="ECO:0008006" key="3">
    <source>
        <dbReference type="Google" id="ProtNLM"/>
    </source>
</evidence>
<dbReference type="InterPro" id="IPR011664">
    <property type="entry name" value="Abi_system_AbiD/AbiF-like"/>
</dbReference>
<organism evidence="1 2">
    <name type="scientific">Poritiphilus flavus</name>
    <dbReference type="NCBI Taxonomy" id="2697053"/>
    <lineage>
        <taxon>Bacteria</taxon>
        <taxon>Pseudomonadati</taxon>
        <taxon>Bacteroidota</taxon>
        <taxon>Flavobacteriia</taxon>
        <taxon>Flavobacteriales</taxon>
        <taxon>Flavobacteriaceae</taxon>
        <taxon>Poritiphilus</taxon>
    </lineage>
</organism>
<dbReference type="RefSeq" id="WP_161433446.1">
    <property type="nucleotide sequence ID" value="NZ_WXYO01000001.1"/>
</dbReference>
<comment type="caution">
    <text evidence="1">The sequence shown here is derived from an EMBL/GenBank/DDBJ whole genome shotgun (WGS) entry which is preliminary data.</text>
</comment>